<keyword evidence="3 6" id="KW-0812">Transmembrane</keyword>
<keyword evidence="5 6" id="KW-0472">Membrane</keyword>
<protein>
    <submittedName>
        <fullName evidence="7">Uncharacterized protein</fullName>
    </submittedName>
</protein>
<evidence type="ECO:0000256" key="1">
    <source>
        <dbReference type="ARBA" id="ARBA00004370"/>
    </source>
</evidence>
<comment type="subcellular location">
    <subcellularLocation>
        <location evidence="1">Membrane</location>
    </subcellularLocation>
</comment>
<reference evidence="7" key="1">
    <citation type="submission" date="2021-03" db="EMBL/GenBank/DDBJ databases">
        <authorList>
            <person name="Bekaert M."/>
        </authorList>
    </citation>
    <scope>NUCLEOTIDE SEQUENCE</scope>
</reference>
<keyword evidence="8" id="KW-1185">Reference proteome</keyword>
<comment type="similarity">
    <text evidence="2">Belongs to the CD225/Dispanin family.</text>
</comment>
<evidence type="ECO:0000313" key="7">
    <source>
        <dbReference type="EMBL" id="CAG2208834.1"/>
    </source>
</evidence>
<keyword evidence="4 6" id="KW-1133">Transmembrane helix</keyword>
<comment type="caution">
    <text evidence="7">The sequence shown here is derived from an EMBL/GenBank/DDBJ whole genome shotgun (WGS) entry which is preliminary data.</text>
</comment>
<dbReference type="AlphaFoldDB" id="A0A8S3RPY3"/>
<dbReference type="InterPro" id="IPR007593">
    <property type="entry name" value="CD225/Dispanin_fam"/>
</dbReference>
<gene>
    <name evidence="7" type="ORF">MEDL_23017</name>
</gene>
<evidence type="ECO:0000256" key="3">
    <source>
        <dbReference type="ARBA" id="ARBA00022692"/>
    </source>
</evidence>
<name>A0A8S3RPY3_MYTED</name>
<dbReference type="EMBL" id="CAJPWZ010001124">
    <property type="protein sequence ID" value="CAG2208834.1"/>
    <property type="molecule type" value="Genomic_DNA"/>
</dbReference>
<dbReference type="GO" id="GO:0016020">
    <property type="term" value="C:membrane"/>
    <property type="evidence" value="ECO:0007669"/>
    <property type="project" value="UniProtKB-SubCell"/>
</dbReference>
<evidence type="ECO:0000256" key="2">
    <source>
        <dbReference type="ARBA" id="ARBA00006843"/>
    </source>
</evidence>
<dbReference type="PANTHER" id="PTHR14948">
    <property type="entry name" value="NG5"/>
    <property type="match status" value="1"/>
</dbReference>
<feature type="transmembrane region" description="Helical" evidence="6">
    <location>
        <begin position="138"/>
        <end position="160"/>
    </location>
</feature>
<proteinExistence type="inferred from homology"/>
<feature type="transmembrane region" description="Helical" evidence="6">
    <location>
        <begin position="95"/>
        <end position="117"/>
    </location>
</feature>
<sequence>MTPPPPYHPPNQPLLEQQGQQYVNQFVQQNPHGFVQAQPSKEGFSDASSGYGYTQQPQMVPPIMNTTTTNVVVCQTQAAPVVLINPAPYSYMTPAILTCFFCCWCTGIAAIIAASMSQSQSSEMKYDEARRSANIARILILVTICCGIGGVIIFVAISVAGQ</sequence>
<accession>A0A8S3RPY3</accession>
<dbReference type="Proteomes" id="UP000683360">
    <property type="component" value="Unassembled WGS sequence"/>
</dbReference>
<dbReference type="InterPro" id="IPR051423">
    <property type="entry name" value="CD225/Dispanin"/>
</dbReference>
<evidence type="ECO:0000256" key="6">
    <source>
        <dbReference type="SAM" id="Phobius"/>
    </source>
</evidence>
<organism evidence="7 8">
    <name type="scientific">Mytilus edulis</name>
    <name type="common">Blue mussel</name>
    <dbReference type="NCBI Taxonomy" id="6550"/>
    <lineage>
        <taxon>Eukaryota</taxon>
        <taxon>Metazoa</taxon>
        <taxon>Spiralia</taxon>
        <taxon>Lophotrochozoa</taxon>
        <taxon>Mollusca</taxon>
        <taxon>Bivalvia</taxon>
        <taxon>Autobranchia</taxon>
        <taxon>Pteriomorphia</taxon>
        <taxon>Mytilida</taxon>
        <taxon>Mytiloidea</taxon>
        <taxon>Mytilidae</taxon>
        <taxon>Mytilinae</taxon>
        <taxon>Mytilus</taxon>
    </lineage>
</organism>
<dbReference type="PANTHER" id="PTHR14948:SF44">
    <property type="entry name" value="PROLINE-RICH TRANSMEMBRANE PROTEIN 1-LIKE"/>
    <property type="match status" value="1"/>
</dbReference>
<evidence type="ECO:0000256" key="4">
    <source>
        <dbReference type="ARBA" id="ARBA00022989"/>
    </source>
</evidence>
<evidence type="ECO:0000313" key="8">
    <source>
        <dbReference type="Proteomes" id="UP000683360"/>
    </source>
</evidence>
<dbReference type="OrthoDB" id="6143880at2759"/>
<dbReference type="Pfam" id="PF04505">
    <property type="entry name" value="CD225"/>
    <property type="match status" value="1"/>
</dbReference>
<evidence type="ECO:0000256" key="5">
    <source>
        <dbReference type="ARBA" id="ARBA00023136"/>
    </source>
</evidence>